<comment type="caution">
    <text evidence="4">The sequence shown here is derived from an EMBL/GenBank/DDBJ whole genome shotgun (WGS) entry which is preliminary data.</text>
</comment>
<dbReference type="PANTHER" id="PTHR38045:SF1">
    <property type="entry name" value="HEPARINASE II_III-LIKE PROTEIN"/>
    <property type="match status" value="1"/>
</dbReference>
<accession>A0ABT9VW36</accession>
<evidence type="ECO:0008006" key="6">
    <source>
        <dbReference type="Google" id="ProtNLM"/>
    </source>
</evidence>
<dbReference type="Pfam" id="PF07940">
    <property type="entry name" value="Hepar_II_III_C"/>
    <property type="match status" value="1"/>
</dbReference>
<evidence type="ECO:0000259" key="2">
    <source>
        <dbReference type="Pfam" id="PF07940"/>
    </source>
</evidence>
<dbReference type="PIRSF" id="PIRSF034409">
    <property type="entry name" value="Oligosach_lyase"/>
    <property type="match status" value="1"/>
</dbReference>
<dbReference type="Proteomes" id="UP001235840">
    <property type="component" value="Unassembled WGS sequence"/>
</dbReference>
<evidence type="ECO:0000256" key="1">
    <source>
        <dbReference type="ARBA" id="ARBA00004196"/>
    </source>
</evidence>
<dbReference type="InterPro" id="IPR012480">
    <property type="entry name" value="Hepar_II_III_C"/>
</dbReference>
<dbReference type="Gene3D" id="1.50.10.100">
    <property type="entry name" value="Chondroitin AC/alginate lyase"/>
    <property type="match status" value="1"/>
</dbReference>
<organism evidence="4 5">
    <name type="scientific">Caldalkalibacillus horti</name>
    <dbReference type="NCBI Taxonomy" id="77523"/>
    <lineage>
        <taxon>Bacteria</taxon>
        <taxon>Bacillati</taxon>
        <taxon>Bacillota</taxon>
        <taxon>Bacilli</taxon>
        <taxon>Bacillales</taxon>
        <taxon>Bacillaceae</taxon>
        <taxon>Caldalkalibacillus</taxon>
    </lineage>
</organism>
<dbReference type="PANTHER" id="PTHR38045">
    <property type="entry name" value="CHROMOSOME 1, WHOLE GENOME SHOTGUN SEQUENCE"/>
    <property type="match status" value="1"/>
</dbReference>
<dbReference type="Gene3D" id="2.70.98.70">
    <property type="match status" value="1"/>
</dbReference>
<dbReference type="Gene3D" id="2.60.40.10">
    <property type="entry name" value="Immunoglobulins"/>
    <property type="match status" value="1"/>
</dbReference>
<dbReference type="Pfam" id="PF16332">
    <property type="entry name" value="DUF4962"/>
    <property type="match status" value="1"/>
</dbReference>
<evidence type="ECO:0000313" key="5">
    <source>
        <dbReference type="Proteomes" id="UP001235840"/>
    </source>
</evidence>
<dbReference type="InterPro" id="IPR012364">
    <property type="entry name" value="Oligosacch_lyase"/>
</dbReference>
<evidence type="ECO:0000259" key="3">
    <source>
        <dbReference type="Pfam" id="PF16332"/>
    </source>
</evidence>
<keyword evidence="5" id="KW-1185">Reference proteome</keyword>
<dbReference type="InterPro" id="IPR008929">
    <property type="entry name" value="Chondroitin_lyas"/>
</dbReference>
<dbReference type="EMBL" id="JAUSTY010000004">
    <property type="protein sequence ID" value="MDQ0165205.1"/>
    <property type="molecule type" value="Genomic_DNA"/>
</dbReference>
<dbReference type="InterPro" id="IPR013783">
    <property type="entry name" value="Ig-like_fold"/>
</dbReference>
<sequence length="776" mass="90820">MEERKVQESFIALYQPEAGELNVPYSPSEETIILENPPRFTWMPAKLENDAYVLELSTTESFEQEHTWIYQPIQLNFFTPDHALEAGHYYWRYALLDQKQEQRISSWSAVRAFELHESLPETPLPGRTNRYKGISDSHPRLWLTQEKLLSFRNSIQNDAEYCGWESFYDHAVMPYLEGELMPEPAPYPNQQRVAELWRKMYLDCQEVLYAVRHLSVAGVVLEDNRLLQRAKEWLLHAVSWNPEGTTSRDYNDEAAFRIAGALAWGYDWLYDELSEEERESVRRILFIRTEQVAFHVIERSKIHHVPYDSHAVRSLSSVLVPCCIALFEDEPKAREWLDYTLEYYNALYTPWGGMDGGWAEGPHYWMTGMAYVIEAMNLIKNFNGLDLYKRPFFQKTGDFPLYVYSPDTARTSFGDIANLGENPGLKVGFNIRQYAGVTGNPYYQWYYERTKEWDTDTKDAFYNKGWWDFYFDDMLYQHDYPAVEAQVPVDIEPVKWFRDVGWVAMHHNMHDPEEHIMFLTKSSSYGSISHSHGDQNAFVLHAFGDPLAIHSGYYVAFNSTMHMKWRRQTISKNAILINGKGQFAEKDKFLGKEASGFIETVESYSHYHVVRGDATAAYQYYVPTLQRYVRETYFVQQSYFVMVDYVDLEEEASIDWLLHSLHEMKLHHQAFMVEGEKGALEGRFVYCSSGELELKQYNDFPGVDDAELEGLPDQWHLQAKTKPAKRHRLVTLLTPMKLQSPKYISYVMDDQDHGIQFYFTENGQTFRLEVAKAYSL</sequence>
<dbReference type="InterPro" id="IPR032518">
    <property type="entry name" value="HepII_N"/>
</dbReference>
<feature type="domain" description="Heparinase II/III-like C-terminal" evidence="2">
    <location>
        <begin position="493"/>
        <end position="677"/>
    </location>
</feature>
<comment type="subcellular location">
    <subcellularLocation>
        <location evidence="1">Cell envelope</location>
    </subcellularLocation>
</comment>
<protein>
    <recommendedName>
        <fullName evidence="6">DUF4962 domain-containing protein</fullName>
    </recommendedName>
</protein>
<reference evidence="4 5" key="1">
    <citation type="submission" date="2023-07" db="EMBL/GenBank/DDBJ databases">
        <title>Genomic Encyclopedia of Type Strains, Phase IV (KMG-IV): sequencing the most valuable type-strain genomes for metagenomic binning, comparative biology and taxonomic classification.</title>
        <authorList>
            <person name="Goeker M."/>
        </authorList>
    </citation>
    <scope>NUCLEOTIDE SEQUENCE [LARGE SCALE GENOMIC DNA]</scope>
    <source>
        <strain evidence="4 5">DSM 12751</strain>
    </source>
</reference>
<name>A0ABT9VW36_9BACI</name>
<gene>
    <name evidence="4" type="ORF">J2S11_001105</name>
</gene>
<proteinExistence type="predicted"/>
<evidence type="ECO:0000313" key="4">
    <source>
        <dbReference type="EMBL" id="MDQ0165205.1"/>
    </source>
</evidence>
<feature type="domain" description="Heparinase II N-terminal" evidence="3">
    <location>
        <begin position="47"/>
        <end position="457"/>
    </location>
</feature>
<dbReference type="SUPFAM" id="SSF48230">
    <property type="entry name" value="Chondroitin AC/alginate lyase"/>
    <property type="match status" value="1"/>
</dbReference>